<dbReference type="PANTHER" id="PTHR19143">
    <property type="entry name" value="FIBRINOGEN/TENASCIN/ANGIOPOEITIN"/>
    <property type="match status" value="1"/>
</dbReference>
<dbReference type="AlphaFoldDB" id="A0A0M4E6S0"/>
<dbReference type="InterPro" id="IPR050373">
    <property type="entry name" value="Fibrinogen_C-term_domain"/>
</dbReference>
<dbReference type="PANTHER" id="PTHR19143:SF327">
    <property type="entry name" value="FI21813P1-RELATED"/>
    <property type="match status" value="1"/>
</dbReference>
<keyword evidence="1" id="KW-0175">Coiled coil</keyword>
<dbReference type="InterPro" id="IPR014716">
    <property type="entry name" value="Fibrinogen_a/b/g_C_1"/>
</dbReference>
<dbReference type="SMART" id="SM00186">
    <property type="entry name" value="FBG"/>
    <property type="match status" value="1"/>
</dbReference>
<dbReference type="Gene3D" id="3.90.215.10">
    <property type="entry name" value="Gamma Fibrinogen, chain A, domain 1"/>
    <property type="match status" value="1"/>
</dbReference>
<evidence type="ECO:0000256" key="1">
    <source>
        <dbReference type="SAM" id="Coils"/>
    </source>
</evidence>
<reference evidence="3 4" key="1">
    <citation type="submission" date="2015-08" db="EMBL/GenBank/DDBJ databases">
        <title>Ancestral chromatin configuration constrains chromatin evolution on differentiating sex chromosomes in Drosophila.</title>
        <authorList>
            <person name="Zhou Q."/>
            <person name="Bachtrog D."/>
        </authorList>
    </citation>
    <scope>NUCLEOTIDE SEQUENCE [LARGE SCALE GENOMIC DNA]</scope>
    <source>
        <tissue evidence="3">Whole larvae</tissue>
    </source>
</reference>
<dbReference type="InterPro" id="IPR036056">
    <property type="entry name" value="Fibrinogen-like_C"/>
</dbReference>
<dbReference type="GO" id="GO:0005615">
    <property type="term" value="C:extracellular space"/>
    <property type="evidence" value="ECO:0007669"/>
    <property type="project" value="TreeGrafter"/>
</dbReference>
<dbReference type="SUPFAM" id="SSF56496">
    <property type="entry name" value="Fibrinogen C-terminal domain-like"/>
    <property type="match status" value="1"/>
</dbReference>
<gene>
    <name evidence="3" type="ORF">Dbus_chr2Lg400</name>
</gene>
<dbReference type="PROSITE" id="PS51406">
    <property type="entry name" value="FIBRINOGEN_C_2"/>
    <property type="match status" value="1"/>
</dbReference>
<dbReference type="OMA" id="SSTHCAM"/>
<sequence>MRPNSATDVMSCPATRESDEDCRTYCYKVVKPLLQYFRISAEKNDQFERLQTKLQLQELIWNLLQALNEVAIKYAYAKINQLEEERETLKLQLQANTYELEVFNNTKLFEYKELLTNNSLMRDTFQAQIEQNEFTIKKLEASVEAQKETLKESEQLQAKINELQTKLKAQQETLKRSDELNNYLISEKDKRIVDLDRKLEASVKAQKETLKESEQLQSKVHEQEIVIKTQDFTYKELKTNNTVLKDQFQAKFEQQELTIKKLESNIEAQKETLKLIEQLQARVHEQDVVIKTHELMYKEQQTNYTLMKDHFQAQIEEKEFSTYSLQNEVKNTLKKSEQFEAKIRRQEFLIKTQQHNITLLKDQFQAKFEQQELTIKKLEAGVEAQKETLKESALLQAKVNQLQTKIEVQQEALRSSDELITEKDKRIVDLDERIADLKEQINNMNKNKQFEDKLIKYVEQAEVTRCVPYGNDIQTIRVPGTEAFQVPCDFKFADEGWTIIQRRMDGSVNFNRTWDEYKHGFGDLRGEFWLGLEKLHLMTKFQLHELYIELEDIKSETRYARYSNFIIGNEAQSYELLSLGKYTGNAGNALILHKDTKFSTPNRDNDGVANNCAAYYASGWWFTHECYV</sequence>
<feature type="coiled-coil region" evidence="1">
    <location>
        <begin position="129"/>
        <end position="180"/>
    </location>
</feature>
<dbReference type="Pfam" id="PF00147">
    <property type="entry name" value="Fibrinogen_C"/>
    <property type="match status" value="1"/>
</dbReference>
<feature type="coiled-coil region" evidence="1">
    <location>
        <begin position="72"/>
        <end position="99"/>
    </location>
</feature>
<feature type="non-terminal residue" evidence="3">
    <location>
        <position position="628"/>
    </location>
</feature>
<evidence type="ECO:0000313" key="4">
    <source>
        <dbReference type="Proteomes" id="UP000494163"/>
    </source>
</evidence>
<proteinExistence type="predicted"/>
<dbReference type="EMBL" id="CP012523">
    <property type="protein sequence ID" value="ALC38315.1"/>
    <property type="molecule type" value="Genomic_DNA"/>
</dbReference>
<feature type="coiled-coil region" evidence="1">
    <location>
        <begin position="361"/>
        <end position="454"/>
    </location>
</feature>
<dbReference type="OrthoDB" id="6145874at2759"/>
<protein>
    <submittedName>
        <fullName evidence="3">Maker413</fullName>
    </submittedName>
</protein>
<organism evidence="3 4">
    <name type="scientific">Drosophila busckii</name>
    <name type="common">Fruit fly</name>
    <dbReference type="NCBI Taxonomy" id="30019"/>
    <lineage>
        <taxon>Eukaryota</taxon>
        <taxon>Metazoa</taxon>
        <taxon>Ecdysozoa</taxon>
        <taxon>Arthropoda</taxon>
        <taxon>Hexapoda</taxon>
        <taxon>Insecta</taxon>
        <taxon>Pterygota</taxon>
        <taxon>Neoptera</taxon>
        <taxon>Endopterygota</taxon>
        <taxon>Diptera</taxon>
        <taxon>Brachycera</taxon>
        <taxon>Muscomorpha</taxon>
        <taxon>Ephydroidea</taxon>
        <taxon>Drosophilidae</taxon>
        <taxon>Drosophila</taxon>
    </lineage>
</organism>
<feature type="coiled-coil region" evidence="1">
    <location>
        <begin position="245"/>
        <end position="279"/>
    </location>
</feature>
<dbReference type="InterPro" id="IPR002181">
    <property type="entry name" value="Fibrinogen_a/b/g_C_dom"/>
</dbReference>
<keyword evidence="4" id="KW-1185">Reference proteome</keyword>
<dbReference type="CDD" id="cd00087">
    <property type="entry name" value="FReD"/>
    <property type="match status" value="1"/>
</dbReference>
<dbReference type="Proteomes" id="UP000494163">
    <property type="component" value="Chromosome 2L"/>
</dbReference>
<accession>A0A0M4E6S0</accession>
<evidence type="ECO:0000259" key="2">
    <source>
        <dbReference type="PROSITE" id="PS51406"/>
    </source>
</evidence>
<feature type="domain" description="Fibrinogen C-terminal" evidence="2">
    <location>
        <begin position="457"/>
        <end position="628"/>
    </location>
</feature>
<evidence type="ECO:0000313" key="3">
    <source>
        <dbReference type="EMBL" id="ALC38315.1"/>
    </source>
</evidence>
<name>A0A0M4E6S0_DROBS</name>